<feature type="binding site" evidence="7">
    <location>
        <begin position="275"/>
        <end position="278"/>
    </location>
    <ligand>
        <name>GTP</name>
        <dbReference type="ChEBI" id="CHEBI:37565"/>
    </ligand>
</feature>
<evidence type="ECO:0000256" key="5">
    <source>
        <dbReference type="ARBA" id="ARBA00023134"/>
    </source>
</evidence>
<dbReference type="InterPro" id="IPR025121">
    <property type="entry name" value="GTPase_HflX_N"/>
</dbReference>
<dbReference type="SUPFAM" id="SSF52540">
    <property type="entry name" value="P-loop containing nucleoside triphosphate hydrolases"/>
    <property type="match status" value="1"/>
</dbReference>
<keyword evidence="5 6" id="KW-0342">GTP-binding</keyword>
<organism evidence="11 12">
    <name type="scientific">Aureimonas fodinaquatilis</name>
    <dbReference type="NCBI Taxonomy" id="2565783"/>
    <lineage>
        <taxon>Bacteria</taxon>
        <taxon>Pseudomonadati</taxon>
        <taxon>Pseudomonadota</taxon>
        <taxon>Alphaproteobacteria</taxon>
        <taxon>Hyphomicrobiales</taxon>
        <taxon>Aurantimonadaceae</taxon>
        <taxon>Aureimonas</taxon>
    </lineage>
</organism>
<feature type="binding site" evidence="8">
    <location>
        <position position="235"/>
    </location>
    <ligand>
        <name>Mg(2+)</name>
        <dbReference type="ChEBI" id="CHEBI:18420"/>
    </ligand>
</feature>
<dbReference type="InterPro" id="IPR027417">
    <property type="entry name" value="P-loop_NTPase"/>
</dbReference>
<dbReference type="HAMAP" id="MF_00900">
    <property type="entry name" value="GTPase_HflX"/>
    <property type="match status" value="1"/>
</dbReference>
<dbReference type="Pfam" id="PF16360">
    <property type="entry name" value="GTP-bdg_M"/>
    <property type="match status" value="1"/>
</dbReference>
<dbReference type="InterPro" id="IPR042108">
    <property type="entry name" value="GTPase_HflX_N_sf"/>
</dbReference>
<dbReference type="PROSITE" id="PS51705">
    <property type="entry name" value="G_HFLX"/>
    <property type="match status" value="1"/>
</dbReference>
<evidence type="ECO:0000313" key="12">
    <source>
        <dbReference type="Proteomes" id="UP000324738"/>
    </source>
</evidence>
<dbReference type="InterPro" id="IPR016496">
    <property type="entry name" value="GTPase_HflX"/>
</dbReference>
<dbReference type="GO" id="GO:0005525">
    <property type="term" value="F:GTP binding"/>
    <property type="evidence" value="ECO:0007669"/>
    <property type="project" value="UniProtKB-UniRule"/>
</dbReference>
<evidence type="ECO:0000256" key="7">
    <source>
        <dbReference type="PIRSR" id="PIRSR006809-1"/>
    </source>
</evidence>
<protein>
    <recommendedName>
        <fullName evidence="6">GTPase HflX</fullName>
    </recommendedName>
    <alternativeName>
        <fullName evidence="6">GTP-binding protein HflX</fullName>
    </alternativeName>
</protein>
<keyword evidence="12" id="KW-1185">Reference proteome</keyword>
<dbReference type="Pfam" id="PF19275">
    <property type="entry name" value="HflX_C"/>
    <property type="match status" value="1"/>
</dbReference>
<keyword evidence="1 6" id="KW-0963">Cytoplasm</keyword>
<keyword evidence="9" id="KW-0175">Coiled coil</keyword>
<gene>
    <name evidence="6 11" type="primary">hflX</name>
    <name evidence="11" type="ORF">FPY71_07450</name>
</gene>
<comment type="subcellular location">
    <subcellularLocation>
        <location evidence="6">Cytoplasm</location>
    </subcellularLocation>
    <text evidence="6">May associate with membranes.</text>
</comment>
<feature type="domain" description="Hflx-type G" evidence="10">
    <location>
        <begin position="222"/>
        <end position="396"/>
    </location>
</feature>
<dbReference type="OrthoDB" id="9812272at2"/>
<comment type="similarity">
    <text evidence="6">Belongs to the TRAFAC class OBG-HflX-like GTPase superfamily. HflX GTPase family.</text>
</comment>
<keyword evidence="3 6" id="KW-0547">Nucleotide-binding</keyword>
<reference evidence="11 12" key="1">
    <citation type="submission" date="2019-08" db="EMBL/GenBank/DDBJ databases">
        <title>Aureimonas fodiniaquatilis sp. nov., isolated from a coal mine wastewater.</title>
        <authorList>
            <person name="Kim W."/>
        </authorList>
    </citation>
    <scope>NUCLEOTIDE SEQUENCE [LARGE SCALE GENOMIC DNA]</scope>
    <source>
        <strain evidence="11 12">CAU 1482</strain>
    </source>
</reference>
<feature type="binding site" evidence="7">
    <location>
        <begin position="253"/>
        <end position="257"/>
    </location>
    <ligand>
        <name>GTP</name>
        <dbReference type="ChEBI" id="CHEBI:37565"/>
    </ligand>
</feature>
<comment type="caution">
    <text evidence="11">The sequence shown here is derived from an EMBL/GenBank/DDBJ whole genome shotgun (WGS) entry which is preliminary data.</text>
</comment>
<evidence type="ECO:0000256" key="4">
    <source>
        <dbReference type="ARBA" id="ARBA00022842"/>
    </source>
</evidence>
<feature type="binding site" evidence="7">
    <location>
        <begin position="228"/>
        <end position="235"/>
    </location>
    <ligand>
        <name>GTP</name>
        <dbReference type="ChEBI" id="CHEBI:37565"/>
    </ligand>
</feature>
<feature type="coiled-coil region" evidence="9">
    <location>
        <begin position="181"/>
        <end position="215"/>
    </location>
</feature>
<keyword evidence="4 8" id="KW-0460">Magnesium</keyword>
<sequence length="458" mass="50408">MKQSLIEKNESAVEHRQAPTRAGVFVPAVKAPAPLEEPGDVVKRGSDERLAEAVGLAAAIDLDVLAAEVVSVGKARPATLIGSGKVEELKALVETLELELVIIDHPLTPVQQRNLEKELNAKVLDRTGLILEIFGRRARTKEGRLQVELAHLNYQKGRLVRSWTHLERQRGGAGFLGGPGETQIESDRRQLQEKIKRLEKELDAVRRTRTLHRAKRKKAPHPVVALVGYTNAGKSTLFNTMTGADIFAKDLLFATLDPTLRRLRLAHGTEVIFSDTVGFISELPTHLVAAFRATLEEVIETDLVLHVRDMSHPEALAQAGDVRKILKSLDVDPDDSKRVIEVWNKIDLLDETALTHLQTAGQASDSGVKAHLVSALTGEGLEALLADVESRIAGDASSLNIYVPAQRLNLLPWFYDNSTVVRREDHEDGGVSLALTITDQARSDLRQMSEEHSGLRIE</sequence>
<dbReference type="PIRSF" id="PIRSF006809">
    <property type="entry name" value="GTP-binding_hflX_prd"/>
    <property type="match status" value="1"/>
</dbReference>
<evidence type="ECO:0000256" key="2">
    <source>
        <dbReference type="ARBA" id="ARBA00022723"/>
    </source>
</evidence>
<dbReference type="GO" id="GO:0043022">
    <property type="term" value="F:ribosome binding"/>
    <property type="evidence" value="ECO:0007669"/>
    <property type="project" value="TreeGrafter"/>
</dbReference>
<dbReference type="Gene3D" id="3.40.50.300">
    <property type="entry name" value="P-loop containing nucleotide triphosphate hydrolases"/>
    <property type="match status" value="1"/>
</dbReference>
<accession>A0A5B0DXR3</accession>
<evidence type="ECO:0000256" key="9">
    <source>
        <dbReference type="SAM" id="Coils"/>
    </source>
</evidence>
<evidence type="ECO:0000313" key="11">
    <source>
        <dbReference type="EMBL" id="KAA0970350.1"/>
    </source>
</evidence>
<dbReference type="AlphaFoldDB" id="A0A5B0DXR3"/>
<feature type="binding site" evidence="7">
    <location>
        <begin position="374"/>
        <end position="376"/>
    </location>
    <ligand>
        <name>GTP</name>
        <dbReference type="ChEBI" id="CHEBI:37565"/>
    </ligand>
</feature>
<dbReference type="InterPro" id="IPR030394">
    <property type="entry name" value="G_HFLX_dom"/>
</dbReference>
<dbReference type="Pfam" id="PF13167">
    <property type="entry name" value="GTP-bdg_N"/>
    <property type="match status" value="1"/>
</dbReference>
<keyword evidence="2 8" id="KW-0479">Metal-binding</keyword>
<evidence type="ECO:0000256" key="3">
    <source>
        <dbReference type="ARBA" id="ARBA00022741"/>
    </source>
</evidence>
<feature type="binding site" evidence="8">
    <location>
        <position position="255"/>
    </location>
    <ligand>
        <name>Mg(2+)</name>
        <dbReference type="ChEBI" id="CHEBI:18420"/>
    </ligand>
</feature>
<dbReference type="PANTHER" id="PTHR10229:SF0">
    <property type="entry name" value="GTP-BINDING PROTEIN 6-RELATED"/>
    <property type="match status" value="1"/>
</dbReference>
<dbReference type="GO" id="GO:0005737">
    <property type="term" value="C:cytoplasm"/>
    <property type="evidence" value="ECO:0007669"/>
    <property type="project" value="UniProtKB-SubCell"/>
</dbReference>
<dbReference type="PANTHER" id="PTHR10229">
    <property type="entry name" value="GTP-BINDING PROTEIN HFLX"/>
    <property type="match status" value="1"/>
</dbReference>
<dbReference type="CDD" id="cd01878">
    <property type="entry name" value="HflX"/>
    <property type="match status" value="1"/>
</dbReference>
<evidence type="ECO:0000256" key="8">
    <source>
        <dbReference type="PIRSR" id="PIRSR006809-2"/>
    </source>
</evidence>
<dbReference type="Gene3D" id="6.10.250.2860">
    <property type="match status" value="1"/>
</dbReference>
<dbReference type="InterPro" id="IPR045498">
    <property type="entry name" value="HflX_C"/>
</dbReference>
<comment type="function">
    <text evidence="6">GTPase that associates with the 50S ribosomal subunit and may have a role during protein synthesis or ribosome biogenesis.</text>
</comment>
<evidence type="ECO:0000256" key="6">
    <source>
        <dbReference type="HAMAP-Rule" id="MF_00900"/>
    </source>
</evidence>
<dbReference type="Pfam" id="PF01926">
    <property type="entry name" value="MMR_HSR1"/>
    <property type="match status" value="1"/>
</dbReference>
<evidence type="ECO:0000256" key="1">
    <source>
        <dbReference type="ARBA" id="ARBA00022490"/>
    </source>
</evidence>
<comment type="cofactor">
    <cofactor evidence="8">
        <name>Mg(2+)</name>
        <dbReference type="ChEBI" id="CHEBI:18420"/>
    </cofactor>
</comment>
<dbReference type="GO" id="GO:0003924">
    <property type="term" value="F:GTPase activity"/>
    <property type="evidence" value="ECO:0007669"/>
    <property type="project" value="UniProtKB-UniRule"/>
</dbReference>
<dbReference type="InterPro" id="IPR006073">
    <property type="entry name" value="GTP-bd"/>
</dbReference>
<comment type="subunit">
    <text evidence="6">Monomer. Associates with the 50S ribosomal subunit.</text>
</comment>
<name>A0A5B0DXR3_9HYPH</name>
<dbReference type="InterPro" id="IPR032305">
    <property type="entry name" value="GTP-bd_M"/>
</dbReference>
<feature type="binding site" evidence="7">
    <location>
        <begin position="344"/>
        <end position="347"/>
    </location>
    <ligand>
        <name>GTP</name>
        <dbReference type="ChEBI" id="CHEBI:37565"/>
    </ligand>
</feature>
<dbReference type="EMBL" id="VTWH01000002">
    <property type="protein sequence ID" value="KAA0970350.1"/>
    <property type="molecule type" value="Genomic_DNA"/>
</dbReference>
<dbReference type="GO" id="GO:0046872">
    <property type="term" value="F:metal ion binding"/>
    <property type="evidence" value="ECO:0007669"/>
    <property type="project" value="UniProtKB-KW"/>
</dbReference>
<dbReference type="Gene3D" id="3.40.50.11060">
    <property type="entry name" value="GTPase HflX, N-terminal domain"/>
    <property type="match status" value="1"/>
</dbReference>
<proteinExistence type="inferred from homology"/>
<dbReference type="Proteomes" id="UP000324738">
    <property type="component" value="Unassembled WGS sequence"/>
</dbReference>
<dbReference type="PRINTS" id="PR00326">
    <property type="entry name" value="GTP1OBG"/>
</dbReference>
<dbReference type="FunFam" id="3.40.50.11060:FF:000001">
    <property type="entry name" value="GTPase HflX"/>
    <property type="match status" value="1"/>
</dbReference>
<dbReference type="NCBIfam" id="TIGR03156">
    <property type="entry name" value="GTP_HflX"/>
    <property type="match status" value="1"/>
</dbReference>
<evidence type="ECO:0000259" key="10">
    <source>
        <dbReference type="PROSITE" id="PS51705"/>
    </source>
</evidence>